<dbReference type="AlphaFoldDB" id="A0A2S4W0M8"/>
<dbReference type="Pfam" id="PF00080">
    <property type="entry name" value="Sod_Cu"/>
    <property type="match status" value="1"/>
</dbReference>
<dbReference type="PANTHER" id="PTHR20910">
    <property type="entry name" value="AGAP001623-PA"/>
    <property type="match status" value="1"/>
</dbReference>
<dbReference type="GO" id="GO:0006801">
    <property type="term" value="P:superoxide metabolic process"/>
    <property type="evidence" value="ECO:0007669"/>
    <property type="project" value="InterPro"/>
</dbReference>
<dbReference type="EMBL" id="PKSL01000013">
    <property type="protein sequence ID" value="POW15312.1"/>
    <property type="molecule type" value="Genomic_DNA"/>
</dbReference>
<dbReference type="GO" id="GO:0046872">
    <property type="term" value="F:metal ion binding"/>
    <property type="evidence" value="ECO:0007669"/>
    <property type="project" value="InterPro"/>
</dbReference>
<feature type="chain" id="PRO_5015634598" description="Superoxide dismutase copper/zinc binding domain-containing protein" evidence="1">
    <location>
        <begin position="23"/>
        <end position="203"/>
    </location>
</feature>
<reference evidence="3" key="1">
    <citation type="submission" date="2017-12" db="EMBL/GenBank/DDBJ databases">
        <title>Gene loss provides genomic basis for host adaptation in cereal stripe rust fungi.</title>
        <authorList>
            <person name="Xia C."/>
        </authorList>
    </citation>
    <scope>NUCLEOTIDE SEQUENCE [LARGE SCALE GENOMIC DNA]</scope>
    <source>
        <strain evidence="3">93-210</strain>
    </source>
</reference>
<dbReference type="SUPFAM" id="SSF49329">
    <property type="entry name" value="Cu,Zn superoxide dismutase-like"/>
    <property type="match status" value="1"/>
</dbReference>
<dbReference type="Gene3D" id="2.60.40.200">
    <property type="entry name" value="Superoxide dismutase, copper/zinc binding domain"/>
    <property type="match status" value="1"/>
</dbReference>
<dbReference type="VEuPathDB" id="FungiDB:PSHT_01680"/>
<sequence length="203" mass="21837">MSIKLCFFLVVAFALSLSPTLAQNPPPKKTKHVYPHAVVAKIDNGQGVLISVEFTKVLQDQRPPEASHFNPNRPLTSVTVKSTGLEAGKQFNYFIHEKAITGTDCSTAGGHWNPKKWDTTSANYRCDPRKPSRCEAGDLSGKHGMLKGNGPAEASPVIYYDTSLRLAYSGTGILGKSVVVSDPTDHKPVACGNIIDPTTQATS</sequence>
<accession>A0A2S4W0M8</accession>
<evidence type="ECO:0000259" key="2">
    <source>
        <dbReference type="Pfam" id="PF00080"/>
    </source>
</evidence>
<dbReference type="FunFam" id="2.60.40.200:FF:000015">
    <property type="entry name" value="Copper/zinc superoxide dismutase"/>
    <property type="match status" value="1"/>
</dbReference>
<dbReference type="Proteomes" id="UP000239156">
    <property type="component" value="Unassembled WGS sequence"/>
</dbReference>
<feature type="signal peptide" evidence="1">
    <location>
        <begin position="1"/>
        <end position="22"/>
    </location>
</feature>
<feature type="domain" description="Superoxide dismutase copper/zinc binding" evidence="2">
    <location>
        <begin position="73"/>
        <end position="186"/>
    </location>
</feature>
<dbReference type="InterPro" id="IPR053257">
    <property type="entry name" value="Cu-only_SOD"/>
</dbReference>
<dbReference type="VEuPathDB" id="FungiDB:PSTT_02280"/>
<dbReference type="PANTHER" id="PTHR20910:SF1">
    <property type="entry name" value="SUPEROXIDE DISMUTASE COPPER_ZINC BINDING DOMAIN-CONTAINING PROTEIN"/>
    <property type="match status" value="1"/>
</dbReference>
<keyword evidence="4" id="KW-1185">Reference proteome</keyword>
<organism evidence="3 4">
    <name type="scientific">Puccinia striiformis</name>
    <dbReference type="NCBI Taxonomy" id="27350"/>
    <lineage>
        <taxon>Eukaryota</taxon>
        <taxon>Fungi</taxon>
        <taxon>Dikarya</taxon>
        <taxon>Basidiomycota</taxon>
        <taxon>Pucciniomycotina</taxon>
        <taxon>Pucciniomycetes</taxon>
        <taxon>Pucciniales</taxon>
        <taxon>Pucciniaceae</taxon>
        <taxon>Puccinia</taxon>
    </lineage>
</organism>
<evidence type="ECO:0000313" key="3">
    <source>
        <dbReference type="EMBL" id="POW15312.1"/>
    </source>
</evidence>
<evidence type="ECO:0000256" key="1">
    <source>
        <dbReference type="SAM" id="SignalP"/>
    </source>
</evidence>
<keyword evidence="1" id="KW-0732">Signal</keyword>
<evidence type="ECO:0000313" key="4">
    <source>
        <dbReference type="Proteomes" id="UP000239156"/>
    </source>
</evidence>
<gene>
    <name evidence="3" type="ORF">PSTT_02280</name>
</gene>
<name>A0A2S4W0M8_9BASI</name>
<comment type="caution">
    <text evidence="3">The sequence shown here is derived from an EMBL/GenBank/DDBJ whole genome shotgun (WGS) entry which is preliminary data.</text>
</comment>
<protein>
    <recommendedName>
        <fullName evidence="2">Superoxide dismutase copper/zinc binding domain-containing protein</fullName>
    </recommendedName>
</protein>
<proteinExistence type="predicted"/>
<dbReference type="InterPro" id="IPR001424">
    <property type="entry name" value="SOD_Cu_Zn_dom"/>
</dbReference>
<dbReference type="InterPro" id="IPR036423">
    <property type="entry name" value="SOD-like_Cu/Zn_dom_sf"/>
</dbReference>